<evidence type="ECO:0000313" key="2">
    <source>
        <dbReference type="EMBL" id="EPB71398.1"/>
    </source>
</evidence>
<keyword evidence="1" id="KW-0472">Membrane</keyword>
<evidence type="ECO:0000313" key="3">
    <source>
        <dbReference type="Proteomes" id="UP000054495"/>
    </source>
</evidence>
<dbReference type="EMBL" id="KE125113">
    <property type="protein sequence ID" value="EPB71398.1"/>
    <property type="molecule type" value="Genomic_DNA"/>
</dbReference>
<sequence length="127" mass="14616">MVVVDWARRRSTPARLVVATDKAATMTKAKEILLTALILLISDLKLIPDFDMYLMGVQIFVVILCLVSQIMVVRPLKSIGKALKLSRRIPHALMQYDMDRCSDMSFPVHPLKRTHTWLEYPFTKDEE</sequence>
<reference evidence="2 3" key="1">
    <citation type="submission" date="2013-05" db="EMBL/GenBank/DDBJ databases">
        <title>Draft genome of the parasitic nematode Anyclostoma ceylanicum.</title>
        <authorList>
            <person name="Mitreva M."/>
        </authorList>
    </citation>
    <scope>NUCLEOTIDE SEQUENCE [LARGE SCALE GENOMIC DNA]</scope>
</reference>
<evidence type="ECO:0000256" key="1">
    <source>
        <dbReference type="SAM" id="Phobius"/>
    </source>
</evidence>
<proteinExistence type="predicted"/>
<organism evidence="2 3">
    <name type="scientific">Ancylostoma ceylanicum</name>
    <dbReference type="NCBI Taxonomy" id="53326"/>
    <lineage>
        <taxon>Eukaryota</taxon>
        <taxon>Metazoa</taxon>
        <taxon>Ecdysozoa</taxon>
        <taxon>Nematoda</taxon>
        <taxon>Chromadorea</taxon>
        <taxon>Rhabditida</taxon>
        <taxon>Rhabditina</taxon>
        <taxon>Rhabditomorpha</taxon>
        <taxon>Strongyloidea</taxon>
        <taxon>Ancylostomatidae</taxon>
        <taxon>Ancylostomatinae</taxon>
        <taxon>Ancylostoma</taxon>
    </lineage>
</organism>
<feature type="transmembrane region" description="Helical" evidence="1">
    <location>
        <begin position="53"/>
        <end position="73"/>
    </location>
</feature>
<keyword evidence="1" id="KW-1133">Transmembrane helix</keyword>
<accession>A0A0D6LJR7</accession>
<dbReference type="AlphaFoldDB" id="A0A0D6LJR7"/>
<keyword evidence="1" id="KW-0812">Transmembrane</keyword>
<name>A0A0D6LJR7_9BILA</name>
<protein>
    <submittedName>
        <fullName evidence="2">Uncharacterized protein</fullName>
    </submittedName>
</protein>
<gene>
    <name evidence="2" type="ORF">ANCCEY_09509</name>
</gene>
<keyword evidence="3" id="KW-1185">Reference proteome</keyword>
<dbReference type="Proteomes" id="UP000054495">
    <property type="component" value="Unassembled WGS sequence"/>
</dbReference>